<feature type="binding site" evidence="5">
    <location>
        <position position="56"/>
    </location>
    <ligand>
        <name>S-adenosyl-L-methionine</name>
        <dbReference type="ChEBI" id="CHEBI:59789"/>
    </ligand>
</feature>
<keyword evidence="2 5" id="KW-0489">Methyltransferase</keyword>
<keyword evidence="7" id="KW-1185">Reference proteome</keyword>
<dbReference type="Gene3D" id="3.40.50.150">
    <property type="entry name" value="Vaccinia Virus protein VP39"/>
    <property type="match status" value="1"/>
</dbReference>
<evidence type="ECO:0000256" key="3">
    <source>
        <dbReference type="ARBA" id="ARBA00022679"/>
    </source>
</evidence>
<dbReference type="PANTHER" id="PTHR43591">
    <property type="entry name" value="METHYLTRANSFERASE"/>
    <property type="match status" value="1"/>
</dbReference>
<reference evidence="6 7" key="1">
    <citation type="submission" date="2020-07" db="EMBL/GenBank/DDBJ databases">
        <authorList>
            <person name="Feng X."/>
        </authorList>
    </citation>
    <scope>NUCLEOTIDE SEQUENCE [LARGE SCALE GENOMIC DNA]</scope>
    <source>
        <strain evidence="6 7">JCM31066</strain>
    </source>
</reference>
<comment type="function">
    <text evidence="5">Methyltransferase required for the conversion of demethylmenaquinol (DMKH2) to menaquinol (MKH2).</text>
</comment>
<comment type="caution">
    <text evidence="6">The sequence shown here is derived from an EMBL/GenBank/DDBJ whole genome shotgun (WGS) entry which is preliminary data.</text>
</comment>
<dbReference type="CDD" id="cd02440">
    <property type="entry name" value="AdoMet_MTases"/>
    <property type="match status" value="1"/>
</dbReference>
<sequence length="231" mass="25510">MPEGAAISRMFAGIAGRYDTANHLLSFGQDFRWRRRLAQMVKALEPRDVVDLATGSGDVAFTLRQTLPPFTAITGLDFCQPMLDQAEAKKSQRPGTENLRFAFGDCMNLPLGDASVDAVTISFGLRNFEDRARGMGEMLRVLRPGGAAFILEFSQPSWWMKPFYYAYLKGILPLMARVATGNRDAYEYLGDSIEKFPARSVFSQQLLDAGFAEVKAVPMTGGIVAIHQARA</sequence>
<dbReference type="Pfam" id="PF01209">
    <property type="entry name" value="Ubie_methyltran"/>
    <property type="match status" value="1"/>
</dbReference>
<gene>
    <name evidence="6" type="primary">ubiE</name>
    <name evidence="5" type="synonym">menG</name>
    <name evidence="6" type="ORF">H5P28_07725</name>
</gene>
<feature type="binding site" evidence="5">
    <location>
        <position position="122"/>
    </location>
    <ligand>
        <name>S-adenosyl-L-methionine</name>
        <dbReference type="ChEBI" id="CHEBI:59789"/>
    </ligand>
</feature>
<dbReference type="InterPro" id="IPR004033">
    <property type="entry name" value="UbiE/COQ5_MeTrFase"/>
</dbReference>
<dbReference type="GO" id="GO:0009234">
    <property type="term" value="P:menaquinone biosynthetic process"/>
    <property type="evidence" value="ECO:0007669"/>
    <property type="project" value="UniProtKB-UniRule"/>
</dbReference>
<feature type="binding site" evidence="5">
    <location>
        <begin position="105"/>
        <end position="106"/>
    </location>
    <ligand>
        <name>S-adenosyl-L-methionine</name>
        <dbReference type="ChEBI" id="CHEBI:59789"/>
    </ligand>
</feature>
<proteinExistence type="inferred from homology"/>
<dbReference type="UniPathway" id="UPA00079">
    <property type="reaction ID" value="UER00169"/>
</dbReference>
<comment type="pathway">
    <text evidence="5">Quinol/quinone metabolism; menaquinone biosynthesis; menaquinol from 1,4-dihydroxy-2-naphthoate: step 2/2.</text>
</comment>
<dbReference type="HAMAP" id="MF_01813">
    <property type="entry name" value="MenG_UbiE_methyltr"/>
    <property type="match status" value="1"/>
</dbReference>
<dbReference type="PROSITE" id="PS51608">
    <property type="entry name" value="SAM_MT_UBIE"/>
    <property type="match status" value="1"/>
</dbReference>
<dbReference type="RefSeq" id="WP_185675132.1">
    <property type="nucleotide sequence ID" value="NZ_JACHVB010000020.1"/>
</dbReference>
<dbReference type="PANTHER" id="PTHR43591:SF24">
    <property type="entry name" value="2-METHOXY-6-POLYPRENYL-1,4-BENZOQUINOL METHYLASE, MITOCHONDRIAL"/>
    <property type="match status" value="1"/>
</dbReference>
<dbReference type="EMBL" id="JACHVB010000020">
    <property type="protein sequence ID" value="MBC2594150.1"/>
    <property type="molecule type" value="Genomic_DNA"/>
</dbReference>
<dbReference type="GO" id="GO:0043770">
    <property type="term" value="F:demethylmenaquinone methyltransferase activity"/>
    <property type="evidence" value="ECO:0007669"/>
    <property type="project" value="UniProtKB-UniRule"/>
</dbReference>
<feature type="binding site" evidence="5">
    <location>
        <position position="77"/>
    </location>
    <ligand>
        <name>S-adenosyl-L-methionine</name>
        <dbReference type="ChEBI" id="CHEBI:59789"/>
    </ligand>
</feature>
<evidence type="ECO:0000313" key="7">
    <source>
        <dbReference type="Proteomes" id="UP000546464"/>
    </source>
</evidence>
<dbReference type="PROSITE" id="PS01183">
    <property type="entry name" value="UBIE_1"/>
    <property type="match status" value="1"/>
</dbReference>
<dbReference type="PROSITE" id="PS01184">
    <property type="entry name" value="UBIE_2"/>
    <property type="match status" value="1"/>
</dbReference>
<name>A0A842HD36_9BACT</name>
<keyword evidence="3 5" id="KW-0808">Transferase</keyword>
<evidence type="ECO:0000313" key="6">
    <source>
        <dbReference type="EMBL" id="MBC2594150.1"/>
    </source>
</evidence>
<organism evidence="6 7">
    <name type="scientific">Ruficoccus amylovorans</name>
    <dbReference type="NCBI Taxonomy" id="1804625"/>
    <lineage>
        <taxon>Bacteria</taxon>
        <taxon>Pseudomonadati</taxon>
        <taxon>Verrucomicrobiota</taxon>
        <taxon>Opitutia</taxon>
        <taxon>Puniceicoccales</taxon>
        <taxon>Cerasicoccaceae</taxon>
        <taxon>Ruficoccus</taxon>
    </lineage>
</organism>
<dbReference type="AlphaFoldDB" id="A0A842HD36"/>
<dbReference type="InterPro" id="IPR023576">
    <property type="entry name" value="UbiE/COQ5_MeTrFase_CS"/>
</dbReference>
<evidence type="ECO:0000256" key="2">
    <source>
        <dbReference type="ARBA" id="ARBA00022603"/>
    </source>
</evidence>
<dbReference type="EC" id="2.1.1.163" evidence="5"/>
<dbReference type="SUPFAM" id="SSF53335">
    <property type="entry name" value="S-adenosyl-L-methionine-dependent methyltransferases"/>
    <property type="match status" value="1"/>
</dbReference>
<evidence type="ECO:0000256" key="5">
    <source>
        <dbReference type="HAMAP-Rule" id="MF_01813"/>
    </source>
</evidence>
<protein>
    <recommendedName>
        <fullName evidence="5">Demethylmenaquinone methyltransferase</fullName>
        <ecNumber evidence="5">2.1.1.163</ecNumber>
    </recommendedName>
</protein>
<accession>A0A842HD36</accession>
<comment type="catalytic activity">
    <reaction evidence="5">
        <text>a 2-demethylmenaquinol + S-adenosyl-L-methionine = a menaquinol + S-adenosyl-L-homocysteine + H(+)</text>
        <dbReference type="Rhea" id="RHEA:42640"/>
        <dbReference type="Rhea" id="RHEA-COMP:9539"/>
        <dbReference type="Rhea" id="RHEA-COMP:9563"/>
        <dbReference type="ChEBI" id="CHEBI:15378"/>
        <dbReference type="ChEBI" id="CHEBI:18151"/>
        <dbReference type="ChEBI" id="CHEBI:55437"/>
        <dbReference type="ChEBI" id="CHEBI:57856"/>
        <dbReference type="ChEBI" id="CHEBI:59789"/>
        <dbReference type="EC" id="2.1.1.163"/>
    </reaction>
</comment>
<evidence type="ECO:0000256" key="1">
    <source>
        <dbReference type="ARBA" id="ARBA00022428"/>
    </source>
</evidence>
<keyword evidence="1 5" id="KW-0474">Menaquinone biosynthesis</keyword>
<dbReference type="NCBIfam" id="NF001244">
    <property type="entry name" value="PRK00216.1-5"/>
    <property type="match status" value="1"/>
</dbReference>
<dbReference type="Proteomes" id="UP000546464">
    <property type="component" value="Unassembled WGS sequence"/>
</dbReference>
<dbReference type="NCBIfam" id="TIGR01934">
    <property type="entry name" value="MenG_MenH_UbiE"/>
    <property type="match status" value="1"/>
</dbReference>
<evidence type="ECO:0000256" key="4">
    <source>
        <dbReference type="ARBA" id="ARBA00022691"/>
    </source>
</evidence>
<dbReference type="GO" id="GO:0032259">
    <property type="term" value="P:methylation"/>
    <property type="evidence" value="ECO:0007669"/>
    <property type="project" value="UniProtKB-KW"/>
</dbReference>
<comment type="similarity">
    <text evidence="5">Belongs to the class I-like SAM-binding methyltransferase superfamily. MenG/UbiE family.</text>
</comment>
<keyword evidence="4 5" id="KW-0949">S-adenosyl-L-methionine</keyword>
<dbReference type="InterPro" id="IPR029063">
    <property type="entry name" value="SAM-dependent_MTases_sf"/>
</dbReference>